<sequence>MRPAPGETLVVPVPSILARWLPDEPVIVTGATTALGRSIDLAALPLPTGGERIRNLRIGHGVHLPYAIRLTAGDVMRLPFTGGQVELLSHPLAGKVRIDAADCPPLIVTLDDTTARPVGTGPAARAVRAGQRRTSARQLRLKALESALDRHIATAMAAPTQSDAQAVTLALYTPRWRGPAAATVNLFNRALPIPVDDSHPEDLSAAEIETCAARIAYLPIDRLVMSGCDPSMRKLVEAIRRRRPIATDLLWHSSFLQMGEPADWGLLQMWLDAASAGHIRRIGVVKKGLDGFLRSLGFDAAFVQNRVAVDPAGIRPTDARDSAGIWLSGSSHYRKLPYATLCALSELRHITVSGAGFDSRALALIEELGLRIGEISPDPLRPGDLRAALRKTAITLSITTSECLPMLPLESLAEGVPCLIGPSCHLFRDHPELRAVYVADRPGQPHQLAGKIRDALAATGELFPKLTAYMTAWNEASVASVDALICGGSAHRVASRRTSV</sequence>
<evidence type="ECO:0008006" key="3">
    <source>
        <dbReference type="Google" id="ProtNLM"/>
    </source>
</evidence>
<evidence type="ECO:0000313" key="1">
    <source>
        <dbReference type="EMBL" id="PXW58936.1"/>
    </source>
</evidence>
<dbReference type="SUPFAM" id="SSF53756">
    <property type="entry name" value="UDP-Glycosyltransferase/glycogen phosphorylase"/>
    <property type="match status" value="1"/>
</dbReference>
<reference evidence="1 2" key="1">
    <citation type="submission" date="2018-05" db="EMBL/GenBank/DDBJ databases">
        <title>Genomic Encyclopedia of Type Strains, Phase IV (KMG-IV): sequencing the most valuable type-strain genomes for metagenomic binning, comparative biology and taxonomic classification.</title>
        <authorList>
            <person name="Goeker M."/>
        </authorList>
    </citation>
    <scope>NUCLEOTIDE SEQUENCE [LARGE SCALE GENOMIC DNA]</scope>
    <source>
        <strain evidence="1 2">DSM 6462</strain>
    </source>
</reference>
<name>A0A2V3U817_9HYPH</name>
<keyword evidence="2" id="KW-1185">Reference proteome</keyword>
<accession>A0A2V3U817</accession>
<gene>
    <name evidence="1" type="ORF">C7450_105285</name>
</gene>
<dbReference type="AlphaFoldDB" id="A0A2V3U817"/>
<proteinExistence type="predicted"/>
<dbReference type="Proteomes" id="UP000248021">
    <property type="component" value="Unassembled WGS sequence"/>
</dbReference>
<dbReference type="EMBL" id="QJJK01000005">
    <property type="protein sequence ID" value="PXW58936.1"/>
    <property type="molecule type" value="Genomic_DNA"/>
</dbReference>
<dbReference type="RefSeq" id="WP_110374987.1">
    <property type="nucleotide sequence ID" value="NZ_JAHBRY010000001.1"/>
</dbReference>
<protein>
    <recommendedName>
        <fullName evidence="3">Glycosyl transferase family 1</fullName>
    </recommendedName>
</protein>
<organism evidence="1 2">
    <name type="scientific">Chelatococcus asaccharovorans</name>
    <dbReference type="NCBI Taxonomy" id="28210"/>
    <lineage>
        <taxon>Bacteria</taxon>
        <taxon>Pseudomonadati</taxon>
        <taxon>Pseudomonadota</taxon>
        <taxon>Alphaproteobacteria</taxon>
        <taxon>Hyphomicrobiales</taxon>
        <taxon>Chelatococcaceae</taxon>
        <taxon>Chelatococcus</taxon>
    </lineage>
</organism>
<comment type="caution">
    <text evidence="1">The sequence shown here is derived from an EMBL/GenBank/DDBJ whole genome shotgun (WGS) entry which is preliminary data.</text>
</comment>
<dbReference type="OrthoDB" id="9768393at2"/>
<evidence type="ECO:0000313" key="2">
    <source>
        <dbReference type="Proteomes" id="UP000248021"/>
    </source>
</evidence>